<dbReference type="Pfam" id="PF01138">
    <property type="entry name" value="RNase_PH"/>
    <property type="match status" value="1"/>
</dbReference>
<accession>X1BJS0</accession>
<dbReference type="GO" id="GO:0000049">
    <property type="term" value="F:tRNA binding"/>
    <property type="evidence" value="ECO:0007669"/>
    <property type="project" value="UniProtKB-KW"/>
</dbReference>
<keyword evidence="2" id="KW-0698">rRNA processing</keyword>
<dbReference type="Gene3D" id="3.30.230.70">
    <property type="entry name" value="GHMP Kinase, N-terminal domain"/>
    <property type="match status" value="1"/>
</dbReference>
<evidence type="ECO:0000259" key="6">
    <source>
        <dbReference type="Pfam" id="PF01138"/>
    </source>
</evidence>
<comment type="similarity">
    <text evidence="1">Belongs to the RNase PH family.</text>
</comment>
<dbReference type="GO" id="GO:0009022">
    <property type="term" value="F:tRNA nucleotidyltransferase activity"/>
    <property type="evidence" value="ECO:0007669"/>
    <property type="project" value="InterPro"/>
</dbReference>
<sequence length="186" mass="20487">MKRIDGRQANELREIKIKRDYIEYAEGSVLIEVGKTKLICAASVEDRVPQFLRGSGSGWITAEYSMLPRSTPVRTFRDSTIGRVKGRTHEIQRLIGRSLRAVVNLDKIGDKTIWIDCDVIQADGGTRTAAITGACVALYDCLNKMVSQGKIIDLPIIDFVGATSVGLVNGEILLDLCFEEDNKAQA</sequence>
<dbReference type="EMBL" id="BART01022421">
    <property type="protein sequence ID" value="GAG96144.1"/>
    <property type="molecule type" value="Genomic_DNA"/>
</dbReference>
<gene>
    <name evidence="7" type="ORF">S01H4_41041</name>
</gene>
<feature type="domain" description="Exoribonuclease phosphorolytic" evidence="6">
    <location>
        <begin position="11"/>
        <end position="141"/>
    </location>
</feature>
<evidence type="ECO:0000256" key="2">
    <source>
        <dbReference type="ARBA" id="ARBA00022552"/>
    </source>
</evidence>
<dbReference type="InterPro" id="IPR018336">
    <property type="entry name" value="RNase_PH_CS"/>
</dbReference>
<dbReference type="InterPro" id="IPR001247">
    <property type="entry name" value="ExoRNase_PH_dom1"/>
</dbReference>
<proteinExistence type="inferred from homology"/>
<dbReference type="PANTHER" id="PTHR11953:SF0">
    <property type="entry name" value="EXOSOME COMPLEX COMPONENT RRP41"/>
    <property type="match status" value="1"/>
</dbReference>
<name>X1BJS0_9ZZZZ</name>
<dbReference type="FunFam" id="3.30.230.70:FF:000003">
    <property type="entry name" value="Ribonuclease PH"/>
    <property type="match status" value="1"/>
</dbReference>
<evidence type="ECO:0000256" key="4">
    <source>
        <dbReference type="ARBA" id="ARBA00022694"/>
    </source>
</evidence>
<evidence type="ECO:0000313" key="7">
    <source>
        <dbReference type="EMBL" id="GAG96144.1"/>
    </source>
</evidence>
<dbReference type="GO" id="GO:0006364">
    <property type="term" value="P:rRNA processing"/>
    <property type="evidence" value="ECO:0007669"/>
    <property type="project" value="UniProtKB-KW"/>
</dbReference>
<dbReference type="InterPro" id="IPR027408">
    <property type="entry name" value="PNPase/RNase_PH_dom_sf"/>
</dbReference>
<dbReference type="PROSITE" id="PS01277">
    <property type="entry name" value="RIBONUCLEASE_PH"/>
    <property type="match status" value="1"/>
</dbReference>
<protein>
    <recommendedName>
        <fullName evidence="6">Exoribonuclease phosphorolytic domain-containing protein</fullName>
    </recommendedName>
</protein>
<comment type="caution">
    <text evidence="7">The sequence shown here is derived from an EMBL/GenBank/DDBJ whole genome shotgun (WGS) entry which is preliminary data.</text>
</comment>
<dbReference type="AlphaFoldDB" id="X1BJS0"/>
<evidence type="ECO:0000256" key="3">
    <source>
        <dbReference type="ARBA" id="ARBA00022555"/>
    </source>
</evidence>
<dbReference type="PANTHER" id="PTHR11953">
    <property type="entry name" value="EXOSOME COMPLEX COMPONENT"/>
    <property type="match status" value="1"/>
</dbReference>
<dbReference type="NCBIfam" id="TIGR01966">
    <property type="entry name" value="RNasePH"/>
    <property type="match status" value="1"/>
</dbReference>
<evidence type="ECO:0000256" key="5">
    <source>
        <dbReference type="ARBA" id="ARBA00022884"/>
    </source>
</evidence>
<organism evidence="7">
    <name type="scientific">marine sediment metagenome</name>
    <dbReference type="NCBI Taxonomy" id="412755"/>
    <lineage>
        <taxon>unclassified sequences</taxon>
        <taxon>metagenomes</taxon>
        <taxon>ecological metagenomes</taxon>
    </lineage>
</organism>
<dbReference type="InterPro" id="IPR020568">
    <property type="entry name" value="Ribosomal_Su5_D2-typ_SF"/>
</dbReference>
<keyword evidence="3" id="KW-0820">tRNA-binding</keyword>
<keyword evidence="4" id="KW-0819">tRNA processing</keyword>
<dbReference type="InterPro" id="IPR050080">
    <property type="entry name" value="RNase_PH"/>
</dbReference>
<dbReference type="InterPro" id="IPR002381">
    <property type="entry name" value="RNase_PH_bac-type"/>
</dbReference>
<reference evidence="7" key="1">
    <citation type="journal article" date="2014" name="Front. Microbiol.">
        <title>High frequency of phylogenetically diverse reductive dehalogenase-homologous genes in deep subseafloor sedimentary metagenomes.</title>
        <authorList>
            <person name="Kawai M."/>
            <person name="Futagami T."/>
            <person name="Toyoda A."/>
            <person name="Takaki Y."/>
            <person name="Nishi S."/>
            <person name="Hori S."/>
            <person name="Arai W."/>
            <person name="Tsubouchi T."/>
            <person name="Morono Y."/>
            <person name="Uchiyama I."/>
            <person name="Ito T."/>
            <person name="Fujiyama A."/>
            <person name="Inagaki F."/>
            <person name="Takami H."/>
        </authorList>
    </citation>
    <scope>NUCLEOTIDE SEQUENCE</scope>
    <source>
        <strain evidence="7">Expedition CK06-06</strain>
    </source>
</reference>
<dbReference type="SUPFAM" id="SSF54211">
    <property type="entry name" value="Ribosomal protein S5 domain 2-like"/>
    <property type="match status" value="1"/>
</dbReference>
<evidence type="ECO:0000256" key="1">
    <source>
        <dbReference type="ARBA" id="ARBA00006678"/>
    </source>
</evidence>
<dbReference type="GO" id="GO:0016075">
    <property type="term" value="P:rRNA catabolic process"/>
    <property type="evidence" value="ECO:0007669"/>
    <property type="project" value="TreeGrafter"/>
</dbReference>
<feature type="non-terminal residue" evidence="7">
    <location>
        <position position="186"/>
    </location>
</feature>
<dbReference type="GO" id="GO:0008033">
    <property type="term" value="P:tRNA processing"/>
    <property type="evidence" value="ECO:0007669"/>
    <property type="project" value="UniProtKB-KW"/>
</dbReference>
<keyword evidence="5" id="KW-0694">RNA-binding</keyword>